<comment type="caution">
    <text evidence="16">The sequence shown here is derived from an EMBL/GenBank/DDBJ whole genome shotgun (WGS) entry which is preliminary data.</text>
</comment>
<evidence type="ECO:0000256" key="8">
    <source>
        <dbReference type="ARBA" id="ARBA00022833"/>
    </source>
</evidence>
<dbReference type="EMBL" id="MBFS01003583">
    <property type="protein sequence ID" value="PVU85895.1"/>
    <property type="molecule type" value="Genomic_DNA"/>
</dbReference>
<sequence length="704" mass="77466">MKVSTIALLTTLGIVGVGVGYLAYFDYNRRNNPQFRKELKKSKKRAAKIAKKAASKADETLGERAAILVSKLKDVKLPNSPEEKEQYFMTQITAGETYIKDDPMSEKAAIAFYSALKVYPNPVQLIMIYEKSVPKEMFALIISMMDAEVKIRKAKYYELFPPKSMNVKFLPYKPTDSKADAKSAESHPGIVTTKSFKAGQTIFSEKPFIANLLPECANGKYCNNCMKPLVSSHTHDKASTPSKASDEDHLSISQIPEISASIDSLADSKDSISNDESSKLAQEESQASTNTDDSLIHVENVQDSEQQEAVKSISLSELEASSDGIAFSIVDAVESTDMSEKLEPVGKSDSGSEINPSTEDTTEPEEPKSTTEPEESKSTTEPEESKSTTEPEESKSTTEPEESKPAAESEKSKPAIESEESKPTTETEEPKSAAEDKLEAKEGAPVSEETTEKQVSAKPEKTPVIECTTCHKAFYCSESCKSEDYSFGHQFICSSTENAEITTLLESCKDTKSIIPIMLIYLLGTVFDIENKKQLSLLLGIPDISPKTAYLNDSKDSEDYSSWEHIERLNEYPETVPEVDPKAAQSLTSILNKKMQGFAEILTADKISSLKSKLFYNSYSIQLPTSENAESTTSEAHSITDKSRFVKSDSLEAIGLGLYFMSSFIKSGPESNVTLKFLDSDNTISLVATKDLEVGDELFADYTF</sequence>
<dbReference type="GO" id="GO:0005742">
    <property type="term" value="C:mitochondrial outer membrane translocase complex"/>
    <property type="evidence" value="ECO:0007669"/>
    <property type="project" value="InterPro"/>
</dbReference>
<dbReference type="Proteomes" id="UP000245609">
    <property type="component" value="Unassembled WGS sequence"/>
</dbReference>
<feature type="region of interest" description="Disordered" evidence="13">
    <location>
        <begin position="264"/>
        <end position="295"/>
    </location>
</feature>
<dbReference type="GO" id="GO:0030150">
    <property type="term" value="P:protein import into mitochondrial matrix"/>
    <property type="evidence" value="ECO:0007669"/>
    <property type="project" value="TreeGrafter"/>
</dbReference>
<organism evidence="16 17">
    <name type="scientific">Smittium megazygosporum</name>
    <dbReference type="NCBI Taxonomy" id="133381"/>
    <lineage>
        <taxon>Eukaryota</taxon>
        <taxon>Fungi</taxon>
        <taxon>Fungi incertae sedis</taxon>
        <taxon>Zoopagomycota</taxon>
        <taxon>Kickxellomycotina</taxon>
        <taxon>Harpellomycetes</taxon>
        <taxon>Harpellales</taxon>
        <taxon>Legeriomycetaceae</taxon>
        <taxon>Smittium</taxon>
    </lineage>
</organism>
<dbReference type="GO" id="GO:0016031">
    <property type="term" value="P:tRNA import into mitochondrion"/>
    <property type="evidence" value="ECO:0007669"/>
    <property type="project" value="TreeGrafter"/>
</dbReference>
<dbReference type="PANTHER" id="PTHR12430">
    <property type="entry name" value="MITOCHONDRIAL IMPORT RECEPTOR SUBUNIT TOM20"/>
    <property type="match status" value="1"/>
</dbReference>
<keyword evidence="11" id="KW-0496">Mitochondrion</keyword>
<evidence type="ECO:0000313" key="17">
    <source>
        <dbReference type="Proteomes" id="UP000245609"/>
    </source>
</evidence>
<dbReference type="PRINTS" id="PR00351">
    <property type="entry name" value="OM20RECEPTOR"/>
</dbReference>
<keyword evidence="12 14" id="KW-0472">Membrane</keyword>
<feature type="transmembrane region" description="Helical" evidence="14">
    <location>
        <begin position="6"/>
        <end position="27"/>
    </location>
</feature>
<dbReference type="Gene3D" id="6.10.140.2220">
    <property type="match status" value="1"/>
</dbReference>
<dbReference type="Gene3D" id="1.20.960.10">
    <property type="entry name" value="Mitochondrial outer membrane translocase complex, subunit Tom20 domain"/>
    <property type="match status" value="1"/>
</dbReference>
<dbReference type="STRING" id="133381.A0A2T9Y0N5"/>
<dbReference type="Pfam" id="PF02064">
    <property type="entry name" value="MAS20"/>
    <property type="match status" value="1"/>
</dbReference>
<proteinExistence type="inferred from homology"/>
<name>A0A2T9Y0N5_9FUNG</name>
<dbReference type="SUPFAM" id="SSF144232">
    <property type="entry name" value="HIT/MYND zinc finger-like"/>
    <property type="match status" value="1"/>
</dbReference>
<evidence type="ECO:0000256" key="4">
    <source>
        <dbReference type="ARBA" id="ARBA00022692"/>
    </source>
</evidence>
<evidence type="ECO:0000256" key="9">
    <source>
        <dbReference type="ARBA" id="ARBA00022927"/>
    </source>
</evidence>
<dbReference type="SUPFAM" id="SSF82199">
    <property type="entry name" value="SET domain"/>
    <property type="match status" value="1"/>
</dbReference>
<keyword evidence="5" id="KW-0479">Metal-binding</keyword>
<evidence type="ECO:0000256" key="6">
    <source>
        <dbReference type="ARBA" id="ARBA00022771"/>
    </source>
</evidence>
<feature type="domain" description="MYND-type" evidence="15">
    <location>
        <begin position="461"/>
        <end position="493"/>
    </location>
</feature>
<dbReference type="InterPro" id="IPR023392">
    <property type="entry name" value="Tom20_dom_sf"/>
</dbReference>
<dbReference type="InterPro" id="IPR046341">
    <property type="entry name" value="SET_dom_sf"/>
</dbReference>
<dbReference type="GO" id="GO:0008320">
    <property type="term" value="F:protein transmembrane transporter activity"/>
    <property type="evidence" value="ECO:0007669"/>
    <property type="project" value="TreeGrafter"/>
</dbReference>
<feature type="region of interest" description="Disordered" evidence="13">
    <location>
        <begin position="336"/>
        <end position="461"/>
    </location>
</feature>
<feature type="compositionally biased region" description="Polar residues" evidence="13">
    <location>
        <begin position="283"/>
        <end position="293"/>
    </location>
</feature>
<reference evidence="16 17" key="1">
    <citation type="journal article" date="2018" name="MBio">
        <title>Comparative Genomics Reveals the Core Gene Toolbox for the Fungus-Insect Symbiosis.</title>
        <authorList>
            <person name="Wang Y."/>
            <person name="Stata M."/>
            <person name="Wang W."/>
            <person name="Stajich J.E."/>
            <person name="White M.M."/>
            <person name="Moncalvo J.M."/>
        </authorList>
    </citation>
    <scope>NUCLEOTIDE SEQUENCE [LARGE SCALE GENOMIC DNA]</scope>
    <source>
        <strain evidence="16 17">SC-DP-2</strain>
    </source>
</reference>
<evidence type="ECO:0000313" key="16">
    <source>
        <dbReference type="EMBL" id="PVU85895.1"/>
    </source>
</evidence>
<accession>A0A2T9Y0N5</accession>
<keyword evidence="3" id="KW-0813">Transport</keyword>
<evidence type="ECO:0000256" key="2">
    <source>
        <dbReference type="ARBA" id="ARBA00005792"/>
    </source>
</evidence>
<keyword evidence="9" id="KW-0653">Protein transport</keyword>
<comment type="similarity">
    <text evidence="2">Belongs to the Tom20 family.</text>
</comment>
<keyword evidence="6" id="KW-0863">Zinc-finger</keyword>
<comment type="subcellular location">
    <subcellularLocation>
        <location evidence="1">Mitochondrion outer membrane</location>
        <topology evidence="1">Single-pass membrane protein</topology>
    </subcellularLocation>
</comment>
<dbReference type="PANTHER" id="PTHR12430:SF0">
    <property type="entry name" value="TRANSLOCASE OF OUTER MITOCHONDRIAL MEMBRANE 20"/>
    <property type="match status" value="1"/>
</dbReference>
<dbReference type="Gene3D" id="1.10.220.160">
    <property type="match status" value="1"/>
</dbReference>
<evidence type="ECO:0000259" key="15">
    <source>
        <dbReference type="Pfam" id="PF01753"/>
    </source>
</evidence>
<feature type="compositionally biased region" description="Basic and acidic residues" evidence="13">
    <location>
        <begin position="365"/>
        <end position="442"/>
    </location>
</feature>
<evidence type="ECO:0000256" key="11">
    <source>
        <dbReference type="ARBA" id="ARBA00023128"/>
    </source>
</evidence>
<evidence type="ECO:0000256" key="1">
    <source>
        <dbReference type="ARBA" id="ARBA00004572"/>
    </source>
</evidence>
<evidence type="ECO:0000256" key="12">
    <source>
        <dbReference type="ARBA" id="ARBA00023136"/>
    </source>
</evidence>
<gene>
    <name evidence="16" type="ORF">BB560_006869</name>
</gene>
<evidence type="ECO:0000256" key="14">
    <source>
        <dbReference type="SAM" id="Phobius"/>
    </source>
</evidence>
<dbReference type="InterPro" id="IPR002893">
    <property type="entry name" value="Znf_MYND"/>
</dbReference>
<keyword evidence="7" id="KW-1000">Mitochondrion outer membrane</keyword>
<dbReference type="GO" id="GO:0030943">
    <property type="term" value="F:mitochondrion targeting sequence binding"/>
    <property type="evidence" value="ECO:0007669"/>
    <property type="project" value="TreeGrafter"/>
</dbReference>
<dbReference type="InterPro" id="IPR002056">
    <property type="entry name" value="MAS20"/>
</dbReference>
<evidence type="ECO:0000256" key="13">
    <source>
        <dbReference type="SAM" id="MobiDB-lite"/>
    </source>
</evidence>
<dbReference type="GO" id="GO:0008270">
    <property type="term" value="F:zinc ion binding"/>
    <property type="evidence" value="ECO:0007669"/>
    <property type="project" value="UniProtKB-KW"/>
</dbReference>
<dbReference type="Pfam" id="PF01753">
    <property type="entry name" value="zf-MYND"/>
    <property type="match status" value="1"/>
</dbReference>
<dbReference type="OrthoDB" id="2154253at2759"/>
<dbReference type="AlphaFoldDB" id="A0A2T9Y0N5"/>
<evidence type="ECO:0000256" key="10">
    <source>
        <dbReference type="ARBA" id="ARBA00022989"/>
    </source>
</evidence>
<dbReference type="GO" id="GO:0006605">
    <property type="term" value="P:protein targeting"/>
    <property type="evidence" value="ECO:0007669"/>
    <property type="project" value="InterPro"/>
</dbReference>
<keyword evidence="8" id="KW-0862">Zinc</keyword>
<evidence type="ECO:0000256" key="5">
    <source>
        <dbReference type="ARBA" id="ARBA00022723"/>
    </source>
</evidence>
<evidence type="ECO:0000256" key="7">
    <source>
        <dbReference type="ARBA" id="ARBA00022787"/>
    </source>
</evidence>
<feature type="compositionally biased region" description="Basic and acidic residues" evidence="13">
    <location>
        <begin position="266"/>
        <end position="282"/>
    </location>
</feature>
<evidence type="ECO:0000256" key="3">
    <source>
        <dbReference type="ARBA" id="ARBA00022448"/>
    </source>
</evidence>
<protein>
    <recommendedName>
        <fullName evidence="15">MYND-type domain-containing protein</fullName>
    </recommendedName>
</protein>
<dbReference type="SUPFAM" id="SSF47157">
    <property type="entry name" value="Mitochondrial import receptor subunit Tom20"/>
    <property type="match status" value="1"/>
</dbReference>
<dbReference type="GO" id="GO:0006886">
    <property type="term" value="P:intracellular protein transport"/>
    <property type="evidence" value="ECO:0007669"/>
    <property type="project" value="InterPro"/>
</dbReference>
<keyword evidence="4 14" id="KW-0812">Transmembrane</keyword>
<keyword evidence="17" id="KW-1185">Reference proteome</keyword>
<dbReference type="Gene3D" id="2.170.270.10">
    <property type="entry name" value="SET domain"/>
    <property type="match status" value="1"/>
</dbReference>
<keyword evidence="10 14" id="KW-1133">Transmembrane helix</keyword>